<evidence type="ECO:0000313" key="2">
    <source>
        <dbReference type="Proteomes" id="UP001501004"/>
    </source>
</evidence>
<evidence type="ECO:0000313" key="1">
    <source>
        <dbReference type="EMBL" id="GAA3734683.1"/>
    </source>
</evidence>
<dbReference type="Pfam" id="PF05035">
    <property type="entry name" value="DGOK"/>
    <property type="match status" value="1"/>
</dbReference>
<comment type="caution">
    <text evidence="1">The sequence shown here is derived from an EMBL/GenBank/DDBJ whole genome shotgun (WGS) entry which is preliminary data.</text>
</comment>
<keyword evidence="2" id="KW-1185">Reference proteome</keyword>
<dbReference type="Gene3D" id="3.30.420.300">
    <property type="entry name" value="2-keto-3-deoxy-galactonokinase, substrate binding domain"/>
    <property type="match status" value="1"/>
</dbReference>
<dbReference type="InterPro" id="IPR042258">
    <property type="entry name" value="DGOK_N"/>
</dbReference>
<sequence>MTDPALLGVDWGSSRLRGYVVAADGRILEAAESDTGVLTAERSDLADALVALLGGWRARWPDVPIVASGMVGSRTGLREVPYVSTPAGVSEVRSGMQVVAIGGMRVAIVPGLVHRTGGSVDVIRGEETILLGCPVDVATGVAAIVLPGTHSKWAQIDESVITDFCTFATGEFFDSMLHSGSLRDLLEAEPDHDPGAFRESVFRGLESQGLLHDYFGVRAQVVTGATAAWGIPSRLSGLLIGYELAEALRRGLVAPKGSVAVVGDGALADRYREAIEIAGLTATVAPAVPCLARGWLLLAGASQPKAS</sequence>
<protein>
    <submittedName>
        <fullName evidence="1">2-dehydro-3-deoxygalactonokinase</fullName>
    </submittedName>
</protein>
<dbReference type="RefSeq" id="WP_344754042.1">
    <property type="nucleotide sequence ID" value="NZ_BAABAE010000002.1"/>
</dbReference>
<organism evidence="1 2">
    <name type="scientific">Leifsonella bigeumensis</name>
    <dbReference type="NCBI Taxonomy" id="433643"/>
    <lineage>
        <taxon>Bacteria</taxon>
        <taxon>Bacillati</taxon>
        <taxon>Actinomycetota</taxon>
        <taxon>Actinomycetes</taxon>
        <taxon>Micrococcales</taxon>
        <taxon>Microbacteriaceae</taxon>
        <taxon>Leifsonella</taxon>
    </lineage>
</organism>
<dbReference type="InterPro" id="IPR007729">
    <property type="entry name" value="DGOK"/>
</dbReference>
<dbReference type="Proteomes" id="UP001501004">
    <property type="component" value="Unassembled WGS sequence"/>
</dbReference>
<proteinExistence type="predicted"/>
<reference evidence="2" key="1">
    <citation type="journal article" date="2019" name="Int. J. Syst. Evol. Microbiol.">
        <title>The Global Catalogue of Microorganisms (GCM) 10K type strain sequencing project: providing services to taxonomists for standard genome sequencing and annotation.</title>
        <authorList>
            <consortium name="The Broad Institute Genomics Platform"/>
            <consortium name="The Broad Institute Genome Sequencing Center for Infectious Disease"/>
            <person name="Wu L."/>
            <person name="Ma J."/>
        </authorList>
    </citation>
    <scope>NUCLEOTIDE SEQUENCE [LARGE SCALE GENOMIC DNA]</scope>
    <source>
        <strain evidence="2">JCM 16949</strain>
    </source>
</reference>
<gene>
    <name evidence="1" type="ORF">GCM10022239_08490</name>
</gene>
<accession>A0ABP7FDK2</accession>
<dbReference type="Gene3D" id="3.30.420.310">
    <property type="entry name" value="2-keto-3-deoxy-galactonokinase, C-terminal domain"/>
    <property type="match status" value="1"/>
</dbReference>
<name>A0ABP7FDK2_9MICO</name>
<dbReference type="EMBL" id="BAABAE010000002">
    <property type="protein sequence ID" value="GAA3734683.1"/>
    <property type="molecule type" value="Genomic_DNA"/>
</dbReference>
<dbReference type="InterPro" id="IPR042257">
    <property type="entry name" value="DGOK_C"/>
</dbReference>